<name>M7T5A3_EUTLA</name>
<dbReference type="EMBL" id="KB705525">
    <property type="protein sequence ID" value="EMR72058.1"/>
    <property type="molecule type" value="Genomic_DNA"/>
</dbReference>
<dbReference type="Proteomes" id="UP000012174">
    <property type="component" value="Unassembled WGS sequence"/>
</dbReference>
<dbReference type="OrthoDB" id="3644474at2759"/>
<evidence type="ECO:0000313" key="3">
    <source>
        <dbReference type="Proteomes" id="UP000012174"/>
    </source>
</evidence>
<accession>M7T5A3</accession>
<dbReference type="OMA" id="ACCQLCV"/>
<evidence type="ECO:0000256" key="1">
    <source>
        <dbReference type="SAM" id="SignalP"/>
    </source>
</evidence>
<organism evidence="2 3">
    <name type="scientific">Eutypa lata (strain UCR-EL1)</name>
    <name type="common">Grapevine dieback disease fungus</name>
    <name type="synonym">Eutypa armeniacae</name>
    <dbReference type="NCBI Taxonomy" id="1287681"/>
    <lineage>
        <taxon>Eukaryota</taxon>
        <taxon>Fungi</taxon>
        <taxon>Dikarya</taxon>
        <taxon>Ascomycota</taxon>
        <taxon>Pezizomycotina</taxon>
        <taxon>Sordariomycetes</taxon>
        <taxon>Xylariomycetidae</taxon>
        <taxon>Xylariales</taxon>
        <taxon>Diatrypaceae</taxon>
        <taxon>Eutypa</taxon>
    </lineage>
</organism>
<feature type="signal peptide" evidence="1">
    <location>
        <begin position="1"/>
        <end position="21"/>
    </location>
</feature>
<reference evidence="3" key="1">
    <citation type="journal article" date="2013" name="Genome Announc.">
        <title>Draft genome sequence of the grapevine dieback fungus Eutypa lata UCR-EL1.</title>
        <authorList>
            <person name="Blanco-Ulate B."/>
            <person name="Rolshausen P.E."/>
            <person name="Cantu D."/>
        </authorList>
    </citation>
    <scope>NUCLEOTIDE SEQUENCE [LARGE SCALE GENOMIC DNA]</scope>
    <source>
        <strain evidence="3">UCR-EL1</strain>
    </source>
</reference>
<proteinExistence type="predicted"/>
<feature type="chain" id="PRO_5004085545" evidence="1">
    <location>
        <begin position="22"/>
        <end position="348"/>
    </location>
</feature>
<keyword evidence="3" id="KW-1185">Reference proteome</keyword>
<evidence type="ECO:0000313" key="2">
    <source>
        <dbReference type="EMBL" id="EMR72058.1"/>
    </source>
</evidence>
<dbReference type="HOGENOM" id="CLU_797022_0_0_1"/>
<gene>
    <name evidence="2" type="ORF">UCREL1_885</name>
</gene>
<dbReference type="eggNOG" id="ENOG502SWND">
    <property type="taxonomic scope" value="Eukaryota"/>
</dbReference>
<sequence length="348" mass="36217">MLRQLIASVAVSGVLVQASTGTTYSFVTQSACSTIWGTGGTVPMSLPTSNTISTVSTLITDKEVTVPATSRVTAPVVTTTQQTASAYTWTVSTSTIPTYTSWQRAETIVATATIPTTVCTNDVTPSIVTEYSGSYVPVSGQVTTVPASYPSEVVCETGVTWLTHLLPTATSGLTTVTDTPTSTVFDPTTTSTYTETYRTTVYETTVSSTTTSQRLATSVAATNTACEATATTTYAAKCAPTNVISGIGEFGLVSGKYAENITVVYVRDETYNDPSACCQLCVDNEECAASMAGHAGYCGLLYVGAAEGGPACGDFTYTYQTQSNVFPGQGLWVQSGCGEIEYTGSDGV</sequence>
<dbReference type="AlphaFoldDB" id="M7T5A3"/>
<protein>
    <submittedName>
        <fullName evidence="2">Putative ca2+-modulated nonselective cation channel polycystin protein</fullName>
    </submittedName>
</protein>
<dbReference type="KEGG" id="ela:UCREL1_885"/>
<keyword evidence="1" id="KW-0732">Signal</keyword>